<accession>A0ABW0GKP6</accession>
<evidence type="ECO:0000313" key="5">
    <source>
        <dbReference type="EMBL" id="MFC5380435.1"/>
    </source>
</evidence>
<comment type="similarity">
    <text evidence="3">Belongs to the trans-sulfuration enzymes family.</text>
</comment>
<protein>
    <submittedName>
        <fullName evidence="5">Trans-sulfuration enzyme family protein</fullName>
    </submittedName>
</protein>
<dbReference type="PANTHER" id="PTHR11808:SF85">
    <property type="entry name" value="CYSTATHIONINE GAMMA-LYASE-RELATED"/>
    <property type="match status" value="1"/>
</dbReference>
<dbReference type="Pfam" id="PF01053">
    <property type="entry name" value="Cys_Met_Meta_PP"/>
    <property type="match status" value="1"/>
</dbReference>
<dbReference type="Gene3D" id="3.40.640.10">
    <property type="entry name" value="Type I PLP-dependent aspartate aminotransferase-like (Major domain)"/>
    <property type="match status" value="1"/>
</dbReference>
<name>A0ABW0GKP6_9MICO</name>
<organism evidence="5 6">
    <name type="scientific">Aquipuribacter nitratireducens</name>
    <dbReference type="NCBI Taxonomy" id="650104"/>
    <lineage>
        <taxon>Bacteria</taxon>
        <taxon>Bacillati</taxon>
        <taxon>Actinomycetota</taxon>
        <taxon>Actinomycetes</taxon>
        <taxon>Micrococcales</taxon>
        <taxon>Intrasporangiaceae</taxon>
        <taxon>Aquipuribacter</taxon>
    </lineage>
</organism>
<dbReference type="RefSeq" id="WP_340268267.1">
    <property type="nucleotide sequence ID" value="NZ_JBBEOG010000002.1"/>
</dbReference>
<dbReference type="InterPro" id="IPR000277">
    <property type="entry name" value="Cys/Met-Metab_PyrdxlP-dep_enz"/>
</dbReference>
<dbReference type="InterPro" id="IPR015421">
    <property type="entry name" value="PyrdxlP-dep_Trfase_major"/>
</dbReference>
<evidence type="ECO:0000256" key="2">
    <source>
        <dbReference type="ARBA" id="ARBA00022898"/>
    </source>
</evidence>
<comment type="caution">
    <text evidence="5">The sequence shown here is derived from an EMBL/GenBank/DDBJ whole genome shotgun (WGS) entry which is preliminary data.</text>
</comment>
<comment type="cofactor">
    <cofactor evidence="1 3">
        <name>pyridoxal 5'-phosphate</name>
        <dbReference type="ChEBI" id="CHEBI:597326"/>
    </cofactor>
</comment>
<gene>
    <name evidence="5" type="ORF">ACFPJ6_06500</name>
</gene>
<dbReference type="EMBL" id="JBHSLD010000007">
    <property type="protein sequence ID" value="MFC5380435.1"/>
    <property type="molecule type" value="Genomic_DNA"/>
</dbReference>
<evidence type="ECO:0000256" key="3">
    <source>
        <dbReference type="RuleBase" id="RU362118"/>
    </source>
</evidence>
<dbReference type="PANTHER" id="PTHR11808">
    <property type="entry name" value="TRANS-SULFURATION ENZYME FAMILY MEMBER"/>
    <property type="match status" value="1"/>
</dbReference>
<dbReference type="PIRSF" id="PIRSF001434">
    <property type="entry name" value="CGS"/>
    <property type="match status" value="1"/>
</dbReference>
<feature type="region of interest" description="Disordered" evidence="4">
    <location>
        <begin position="1"/>
        <end position="23"/>
    </location>
</feature>
<keyword evidence="6" id="KW-1185">Reference proteome</keyword>
<evidence type="ECO:0000256" key="1">
    <source>
        <dbReference type="ARBA" id="ARBA00001933"/>
    </source>
</evidence>
<sequence length="403" mass="41910">MPDSPATRLVHAGRPPAVGGGPLNPSVELSSTYHALTGPDGMADPSVRSYARGGTGTWQALEAALGELEGGEAVLLASGIAAVTAGVEVALARAAARAADTTAPGAHRPRVVVPSRAYSGTVALLRHLRDTRGVDVVEVDPALPGALEAAAAQGADLVWLETPVNPTMELTDVRAVRAAVERAATTAADGRRALVAVDSTFATPLLQNPLALGADLAVHSLTKAVSGHSDVLLGAVVAGDGDLAERLREHRTRTGAVPGPFEAWLGLRGLRTLDVRLQRAQASAHVLAGRARGHRAVRRVRYPGLADDPGHALATEQMRGPGTLLALDLADAAAAERVAAATRLWVHATSLGGVESLVERRRRHPAEPLGVPEGLLRLSVGIEDVEDLWRDLEQALDRSLERG</sequence>
<evidence type="ECO:0000313" key="6">
    <source>
        <dbReference type="Proteomes" id="UP001596122"/>
    </source>
</evidence>
<dbReference type="InterPro" id="IPR015422">
    <property type="entry name" value="PyrdxlP-dep_Trfase_small"/>
</dbReference>
<dbReference type="InterPro" id="IPR015424">
    <property type="entry name" value="PyrdxlP-dep_Trfase"/>
</dbReference>
<dbReference type="Proteomes" id="UP001596122">
    <property type="component" value="Unassembled WGS sequence"/>
</dbReference>
<keyword evidence="2 3" id="KW-0663">Pyridoxal phosphate</keyword>
<dbReference type="SUPFAM" id="SSF53383">
    <property type="entry name" value="PLP-dependent transferases"/>
    <property type="match status" value="1"/>
</dbReference>
<evidence type="ECO:0000256" key="4">
    <source>
        <dbReference type="SAM" id="MobiDB-lite"/>
    </source>
</evidence>
<reference evidence="6" key="1">
    <citation type="journal article" date="2019" name="Int. J. Syst. Evol. Microbiol.">
        <title>The Global Catalogue of Microorganisms (GCM) 10K type strain sequencing project: providing services to taxonomists for standard genome sequencing and annotation.</title>
        <authorList>
            <consortium name="The Broad Institute Genomics Platform"/>
            <consortium name="The Broad Institute Genome Sequencing Center for Infectious Disease"/>
            <person name="Wu L."/>
            <person name="Ma J."/>
        </authorList>
    </citation>
    <scope>NUCLEOTIDE SEQUENCE [LARGE SCALE GENOMIC DNA]</scope>
    <source>
        <strain evidence="6">CCUG 43114</strain>
    </source>
</reference>
<proteinExistence type="inferred from homology"/>
<dbReference type="Gene3D" id="3.90.1150.10">
    <property type="entry name" value="Aspartate Aminotransferase, domain 1"/>
    <property type="match status" value="1"/>
</dbReference>